<proteinExistence type="predicted"/>
<protein>
    <submittedName>
        <fullName evidence="1">Uncharacterized protein</fullName>
    </submittedName>
</protein>
<reference evidence="1 2" key="1">
    <citation type="journal article" date="2023" name="Nucleic Acids Res.">
        <title>The hologenome of Daphnia magna reveals possible DNA methylation and microbiome-mediated evolution of the host genome.</title>
        <authorList>
            <person name="Chaturvedi A."/>
            <person name="Li X."/>
            <person name="Dhandapani V."/>
            <person name="Marshall H."/>
            <person name="Kissane S."/>
            <person name="Cuenca-Cambronero M."/>
            <person name="Asole G."/>
            <person name="Calvet F."/>
            <person name="Ruiz-Romero M."/>
            <person name="Marangio P."/>
            <person name="Guigo R."/>
            <person name="Rago D."/>
            <person name="Mirbahai L."/>
            <person name="Eastwood N."/>
            <person name="Colbourne J.K."/>
            <person name="Zhou J."/>
            <person name="Mallon E."/>
            <person name="Orsini L."/>
        </authorList>
    </citation>
    <scope>NUCLEOTIDE SEQUENCE [LARGE SCALE GENOMIC DNA]</scope>
    <source>
        <strain evidence="1">LRV0_1</strain>
    </source>
</reference>
<accession>A0ABR0AHW0</accession>
<gene>
    <name evidence="1" type="ORF">OUZ56_010129</name>
</gene>
<dbReference type="EMBL" id="JAOYFB010000037">
    <property type="protein sequence ID" value="KAK4024707.1"/>
    <property type="molecule type" value="Genomic_DNA"/>
</dbReference>
<evidence type="ECO:0000313" key="1">
    <source>
        <dbReference type="EMBL" id="KAK4024707.1"/>
    </source>
</evidence>
<comment type="caution">
    <text evidence="1">The sequence shown here is derived from an EMBL/GenBank/DDBJ whole genome shotgun (WGS) entry which is preliminary data.</text>
</comment>
<organism evidence="1 2">
    <name type="scientific">Daphnia magna</name>
    <dbReference type="NCBI Taxonomy" id="35525"/>
    <lineage>
        <taxon>Eukaryota</taxon>
        <taxon>Metazoa</taxon>
        <taxon>Ecdysozoa</taxon>
        <taxon>Arthropoda</taxon>
        <taxon>Crustacea</taxon>
        <taxon>Branchiopoda</taxon>
        <taxon>Diplostraca</taxon>
        <taxon>Cladocera</taxon>
        <taxon>Anomopoda</taxon>
        <taxon>Daphniidae</taxon>
        <taxon>Daphnia</taxon>
    </lineage>
</organism>
<dbReference type="Proteomes" id="UP001234178">
    <property type="component" value="Unassembled WGS sequence"/>
</dbReference>
<keyword evidence="2" id="KW-1185">Reference proteome</keyword>
<evidence type="ECO:0000313" key="2">
    <source>
        <dbReference type="Proteomes" id="UP001234178"/>
    </source>
</evidence>
<name>A0ABR0AHW0_9CRUS</name>
<sequence length="79" mass="8978">MEVETKSYFKHAVEWARERLKTFGISEPCGSGPSVQNYCHDDVHCQKNCDMLLLDHSREALPLDISSKSNNVKISNLLI</sequence>